<dbReference type="EMBL" id="FZOF01000053">
    <property type="protein sequence ID" value="SNT59068.1"/>
    <property type="molecule type" value="Genomic_DNA"/>
</dbReference>
<evidence type="ECO:0000256" key="7">
    <source>
        <dbReference type="SAM" id="Phobius"/>
    </source>
</evidence>
<dbReference type="AlphaFoldDB" id="A0A239NXB7"/>
<evidence type="ECO:0000256" key="8">
    <source>
        <dbReference type="SAM" id="SignalP"/>
    </source>
</evidence>
<proteinExistence type="inferred from homology"/>
<feature type="region of interest" description="Disordered" evidence="6">
    <location>
        <begin position="45"/>
        <end position="64"/>
    </location>
</feature>
<keyword evidence="7" id="KW-1133">Transmembrane helix</keyword>
<feature type="domain" description="Thioredoxin-like fold" evidence="9">
    <location>
        <begin position="85"/>
        <end position="247"/>
    </location>
</feature>
<dbReference type="GO" id="GO:0016491">
    <property type="term" value="F:oxidoreductase activity"/>
    <property type="evidence" value="ECO:0007669"/>
    <property type="project" value="UniProtKB-KW"/>
</dbReference>
<dbReference type="InterPro" id="IPR012336">
    <property type="entry name" value="Thioredoxin-like_fold"/>
</dbReference>
<keyword evidence="7" id="KW-0472">Membrane</keyword>
<dbReference type="RefSeq" id="WP_089229310.1">
    <property type="nucleotide sequence ID" value="NZ_FZOF01000053.1"/>
</dbReference>
<protein>
    <submittedName>
        <fullName evidence="10">Protein-disulfide isomerase</fullName>
    </submittedName>
</protein>
<comment type="similarity">
    <text evidence="1">Belongs to the thioredoxin family. DsbA subfamily.</text>
</comment>
<reference evidence="10 11" key="1">
    <citation type="submission" date="2017-06" db="EMBL/GenBank/DDBJ databases">
        <authorList>
            <person name="Kim H.J."/>
            <person name="Triplett B.A."/>
        </authorList>
    </citation>
    <scope>NUCLEOTIDE SEQUENCE [LARGE SCALE GENOMIC DNA]</scope>
    <source>
        <strain evidence="10 11">CGMCC 4.1858</strain>
    </source>
</reference>
<sequence length="269" mass="27102">MVVRAVRNAARGTARTSARAAAGAAVAGLVALAVTGCGLLTTDSGSPDAPAAASSPATSSAAGDVPVKADPAVLAALPARLEADGTTITVGDPAAPRTVHIYEDPRCPICKAFEASAGPQLAALAKAGDVRLQYTLASFLDDNLKGSGSKKAAGALRASVEAGTGAFATYHELLYANQPQEQVDGFTDAYLLELAGKVKGLRGAAFDSAVRKQSHADFVTASEDAFVKSGATGTPYVKIDGKAVSQADLQKLFDPVSFAALLRQSGIGG</sequence>
<evidence type="ECO:0000259" key="9">
    <source>
        <dbReference type="Pfam" id="PF13462"/>
    </source>
</evidence>
<keyword evidence="4" id="KW-1015">Disulfide bond</keyword>
<dbReference type="SUPFAM" id="SSF52833">
    <property type="entry name" value="Thioredoxin-like"/>
    <property type="match status" value="1"/>
</dbReference>
<evidence type="ECO:0000256" key="2">
    <source>
        <dbReference type="ARBA" id="ARBA00022729"/>
    </source>
</evidence>
<keyword evidence="2 8" id="KW-0732">Signal</keyword>
<keyword evidence="7" id="KW-0812">Transmembrane</keyword>
<accession>A0A239NXB7</accession>
<keyword evidence="11" id="KW-1185">Reference proteome</keyword>
<evidence type="ECO:0000313" key="11">
    <source>
        <dbReference type="Proteomes" id="UP000198280"/>
    </source>
</evidence>
<evidence type="ECO:0000313" key="10">
    <source>
        <dbReference type="EMBL" id="SNT59068.1"/>
    </source>
</evidence>
<feature type="transmembrane region" description="Helical" evidence="7">
    <location>
        <begin position="20"/>
        <end position="41"/>
    </location>
</feature>
<dbReference type="InterPro" id="IPR036249">
    <property type="entry name" value="Thioredoxin-like_sf"/>
</dbReference>
<evidence type="ECO:0000256" key="5">
    <source>
        <dbReference type="ARBA" id="ARBA00023284"/>
    </source>
</evidence>
<keyword evidence="10" id="KW-0413">Isomerase</keyword>
<feature type="chain" id="PRO_5012534513" evidence="8">
    <location>
        <begin position="21"/>
        <end position="269"/>
    </location>
</feature>
<evidence type="ECO:0000256" key="6">
    <source>
        <dbReference type="SAM" id="MobiDB-lite"/>
    </source>
</evidence>
<dbReference type="Proteomes" id="UP000198280">
    <property type="component" value="Unassembled WGS sequence"/>
</dbReference>
<dbReference type="GO" id="GO:0016853">
    <property type="term" value="F:isomerase activity"/>
    <property type="evidence" value="ECO:0007669"/>
    <property type="project" value="UniProtKB-KW"/>
</dbReference>
<evidence type="ECO:0000256" key="3">
    <source>
        <dbReference type="ARBA" id="ARBA00023002"/>
    </source>
</evidence>
<keyword evidence="5" id="KW-0676">Redox-active center</keyword>
<dbReference type="PANTHER" id="PTHR13887:SF14">
    <property type="entry name" value="DISULFIDE BOND FORMATION PROTEIN D"/>
    <property type="match status" value="1"/>
</dbReference>
<dbReference type="OrthoDB" id="4135024at2"/>
<name>A0A239NXB7_9ACTN</name>
<feature type="signal peptide" evidence="8">
    <location>
        <begin position="1"/>
        <end position="20"/>
    </location>
</feature>
<keyword evidence="3" id="KW-0560">Oxidoreductase</keyword>
<dbReference type="PANTHER" id="PTHR13887">
    <property type="entry name" value="GLUTATHIONE S-TRANSFERASE KAPPA"/>
    <property type="match status" value="1"/>
</dbReference>
<dbReference type="Pfam" id="PF13462">
    <property type="entry name" value="Thioredoxin_4"/>
    <property type="match status" value="1"/>
</dbReference>
<evidence type="ECO:0000256" key="1">
    <source>
        <dbReference type="ARBA" id="ARBA00005791"/>
    </source>
</evidence>
<evidence type="ECO:0000256" key="4">
    <source>
        <dbReference type="ARBA" id="ARBA00023157"/>
    </source>
</evidence>
<gene>
    <name evidence="10" type="ORF">SAMN05216252_1539</name>
</gene>
<dbReference type="Gene3D" id="3.40.30.10">
    <property type="entry name" value="Glutaredoxin"/>
    <property type="match status" value="1"/>
</dbReference>
<organism evidence="10 11">
    <name type="scientific">Actinacidiphila glaucinigra</name>
    <dbReference type="NCBI Taxonomy" id="235986"/>
    <lineage>
        <taxon>Bacteria</taxon>
        <taxon>Bacillati</taxon>
        <taxon>Actinomycetota</taxon>
        <taxon>Actinomycetes</taxon>
        <taxon>Kitasatosporales</taxon>
        <taxon>Streptomycetaceae</taxon>
        <taxon>Actinacidiphila</taxon>
    </lineage>
</organism>